<feature type="transmembrane region" description="Helical" evidence="6">
    <location>
        <begin position="324"/>
        <end position="350"/>
    </location>
</feature>
<dbReference type="PANTHER" id="PTHR21716">
    <property type="entry name" value="TRANSMEMBRANE PROTEIN"/>
    <property type="match status" value="1"/>
</dbReference>
<dbReference type="Proteomes" id="UP000254060">
    <property type="component" value="Unassembled WGS sequence"/>
</dbReference>
<dbReference type="AlphaFoldDB" id="A0A377FS47"/>
<evidence type="ECO:0000256" key="5">
    <source>
        <dbReference type="ARBA" id="ARBA00023136"/>
    </source>
</evidence>
<reference evidence="7 8" key="1">
    <citation type="submission" date="2018-06" db="EMBL/GenBank/DDBJ databases">
        <authorList>
            <consortium name="Pathogen Informatics"/>
            <person name="Doyle S."/>
        </authorList>
    </citation>
    <scope>NUCLEOTIDE SEQUENCE [LARGE SCALE GENOMIC DNA]</scope>
    <source>
        <strain evidence="7 8">NCTC13163</strain>
    </source>
</reference>
<evidence type="ECO:0000256" key="1">
    <source>
        <dbReference type="ARBA" id="ARBA00004141"/>
    </source>
</evidence>
<evidence type="ECO:0000256" key="2">
    <source>
        <dbReference type="ARBA" id="ARBA00009773"/>
    </source>
</evidence>
<feature type="transmembrane region" description="Helical" evidence="6">
    <location>
        <begin position="12"/>
        <end position="30"/>
    </location>
</feature>
<dbReference type="GO" id="GO:0016020">
    <property type="term" value="C:membrane"/>
    <property type="evidence" value="ECO:0007669"/>
    <property type="project" value="UniProtKB-SubCell"/>
</dbReference>
<comment type="subcellular location">
    <subcellularLocation>
        <location evidence="1">Membrane</location>
        <topology evidence="1">Multi-pass membrane protein</topology>
    </subcellularLocation>
</comment>
<evidence type="ECO:0000256" key="3">
    <source>
        <dbReference type="ARBA" id="ARBA00022692"/>
    </source>
</evidence>
<feature type="transmembrane region" description="Helical" evidence="6">
    <location>
        <begin position="36"/>
        <end position="53"/>
    </location>
</feature>
<dbReference type="EMBL" id="UGGP01000001">
    <property type="protein sequence ID" value="STO07651.1"/>
    <property type="molecule type" value="Genomic_DNA"/>
</dbReference>
<gene>
    <name evidence="7" type="ORF">NCTC13163_01003</name>
</gene>
<keyword evidence="4 6" id="KW-1133">Transmembrane helix</keyword>
<dbReference type="GO" id="GO:0055085">
    <property type="term" value="P:transmembrane transport"/>
    <property type="evidence" value="ECO:0007669"/>
    <property type="project" value="TreeGrafter"/>
</dbReference>
<feature type="transmembrane region" description="Helical" evidence="6">
    <location>
        <begin position="254"/>
        <end position="276"/>
    </location>
</feature>
<dbReference type="Pfam" id="PF01594">
    <property type="entry name" value="AI-2E_transport"/>
    <property type="match status" value="1"/>
</dbReference>
<feature type="transmembrane region" description="Helical" evidence="6">
    <location>
        <begin position="288"/>
        <end position="304"/>
    </location>
</feature>
<evidence type="ECO:0000256" key="4">
    <source>
        <dbReference type="ARBA" id="ARBA00022989"/>
    </source>
</evidence>
<feature type="transmembrane region" description="Helical" evidence="6">
    <location>
        <begin position="65"/>
        <end position="88"/>
    </location>
</feature>
<accession>A0A377FS47</accession>
<dbReference type="STRING" id="1397694.GCA_000702585_01514"/>
<dbReference type="InterPro" id="IPR002549">
    <property type="entry name" value="AI-2E-like"/>
</dbReference>
<name>A0A377FS47_9BACL</name>
<keyword evidence="3 6" id="KW-0812">Transmembrane</keyword>
<proteinExistence type="inferred from homology"/>
<dbReference type="PANTHER" id="PTHR21716:SF68">
    <property type="entry name" value="TRANSPORT PROTEIN YTVI-RELATED"/>
    <property type="match status" value="1"/>
</dbReference>
<keyword evidence="5 6" id="KW-0472">Membrane</keyword>
<evidence type="ECO:0000313" key="8">
    <source>
        <dbReference type="Proteomes" id="UP000254060"/>
    </source>
</evidence>
<dbReference type="OrthoDB" id="9774361at2"/>
<protein>
    <submittedName>
        <fullName evidence="7">Sporulation integral membrane protein YtvI</fullName>
    </submittedName>
</protein>
<feature type="transmembrane region" description="Helical" evidence="6">
    <location>
        <begin position="229"/>
        <end position="248"/>
    </location>
</feature>
<sequence length="376" mass="41501">MSSVRLWQLVRLVLVVLGMSAVIWLLGIIFQYTYPFVLAFLLSLLTVPLVNLFEQKANMPRALGTLLALLIVMGLVSGVIVIVVSQLIRYATIAAEKLPTQIETFTAFAQRVFNEKIAPFVNDAYDSIERLNPSQTTSIEGGITELGVQLGAAIGVLSRGLAGLLQSLLGALPLVLLLFIVIVLAWFFITKDWPAYMRQIDRLNERKGFKEFEEVMLNLRAALFGYTRAQLTLISITFGIVLVGMFILRVDNPLSFALLAAFFDLLPYLGVGTLLIPWAAYAAISGDWFVAIGVLVLYIIVIVQRNLAEPKIVGSHIGLNPLAALLSIFVGLKLFGVLGFILGPVIAVLLKALYNARVFYYVWRFIIGPTTIPKER</sequence>
<feature type="transmembrane region" description="Helical" evidence="6">
    <location>
        <begin position="168"/>
        <end position="189"/>
    </location>
</feature>
<evidence type="ECO:0000313" key="7">
    <source>
        <dbReference type="EMBL" id="STO07651.1"/>
    </source>
</evidence>
<organism evidence="7 8">
    <name type="scientific">Exiguobacterium aurantiacum</name>
    <dbReference type="NCBI Taxonomy" id="33987"/>
    <lineage>
        <taxon>Bacteria</taxon>
        <taxon>Bacillati</taxon>
        <taxon>Bacillota</taxon>
        <taxon>Bacilli</taxon>
        <taxon>Bacillales</taxon>
        <taxon>Bacillales Family XII. Incertae Sedis</taxon>
        <taxon>Exiguobacterium</taxon>
    </lineage>
</organism>
<dbReference type="NCBIfam" id="TIGR02872">
    <property type="entry name" value="spore_ytvI"/>
    <property type="match status" value="1"/>
</dbReference>
<dbReference type="InterPro" id="IPR014227">
    <property type="entry name" value="YtvI-like"/>
</dbReference>
<comment type="similarity">
    <text evidence="2">Belongs to the autoinducer-2 exporter (AI-2E) (TC 2.A.86) family.</text>
</comment>
<dbReference type="RefSeq" id="WP_029334660.1">
    <property type="nucleotide sequence ID" value="NZ_UGGP01000001.1"/>
</dbReference>
<evidence type="ECO:0000256" key="6">
    <source>
        <dbReference type="SAM" id="Phobius"/>
    </source>
</evidence>